<sequence>MKVNSSKEDTTIPNSRRKNATLIQSPATISSLRTSSTSRTDDAIVTEGTFNTVTGTSTDSSTVTVVDSCNSSFSGSEPNFPGDISCRSFPDAQFSSDLCVPYDDLAELEWLSNFVEESFSSEDLQKLHLISGMKVRTDGASETREFEPETDRNAPIFRPEMSVPGKARSKRSRAAPCNWTSRLLVLSQTTTTSTSSESDIASNSGKKTVKSNSQEERRCPTMRPPATVAKAASACIAQRIRRRSGGPGPWAQKRFAMLVALGISRAGSCPSTGLQRAQHLFSQSTRTLTAKCLSFGGKRRCKRPNNSSHSFCIRI</sequence>
<organism evidence="2 3">
    <name type="scientific">Nyssa sinensis</name>
    <dbReference type="NCBI Taxonomy" id="561372"/>
    <lineage>
        <taxon>Eukaryota</taxon>
        <taxon>Viridiplantae</taxon>
        <taxon>Streptophyta</taxon>
        <taxon>Embryophyta</taxon>
        <taxon>Tracheophyta</taxon>
        <taxon>Spermatophyta</taxon>
        <taxon>Magnoliopsida</taxon>
        <taxon>eudicotyledons</taxon>
        <taxon>Gunneridae</taxon>
        <taxon>Pentapetalae</taxon>
        <taxon>asterids</taxon>
        <taxon>Cornales</taxon>
        <taxon>Nyssaceae</taxon>
        <taxon>Nyssa</taxon>
    </lineage>
</organism>
<reference evidence="2 3" key="1">
    <citation type="submission" date="2019-09" db="EMBL/GenBank/DDBJ databases">
        <title>A chromosome-level genome assembly of the Chinese tupelo Nyssa sinensis.</title>
        <authorList>
            <person name="Yang X."/>
            <person name="Kang M."/>
            <person name="Yang Y."/>
            <person name="Xiong H."/>
            <person name="Wang M."/>
            <person name="Zhang Z."/>
            <person name="Wang Z."/>
            <person name="Wu H."/>
            <person name="Ma T."/>
            <person name="Liu J."/>
            <person name="Xi Z."/>
        </authorList>
    </citation>
    <scope>NUCLEOTIDE SEQUENCE [LARGE SCALE GENOMIC DNA]</scope>
    <source>
        <strain evidence="2">J267</strain>
        <tissue evidence="2">Leaf</tissue>
    </source>
</reference>
<keyword evidence="3" id="KW-1185">Reference proteome</keyword>
<feature type="region of interest" description="Disordered" evidence="1">
    <location>
        <begin position="155"/>
        <end position="175"/>
    </location>
</feature>
<name>A0A5J5A474_9ASTE</name>
<dbReference type="Proteomes" id="UP000325577">
    <property type="component" value="Linkage Group LG3"/>
</dbReference>
<feature type="compositionally biased region" description="Low complexity" evidence="1">
    <location>
        <begin position="188"/>
        <end position="204"/>
    </location>
</feature>
<dbReference type="OrthoDB" id="2162994at2759"/>
<dbReference type="AlphaFoldDB" id="A0A5J5A474"/>
<proteinExistence type="predicted"/>
<evidence type="ECO:0008006" key="4">
    <source>
        <dbReference type="Google" id="ProtNLM"/>
    </source>
</evidence>
<dbReference type="EMBL" id="CM018046">
    <property type="protein sequence ID" value="KAA8525250.1"/>
    <property type="molecule type" value="Genomic_DNA"/>
</dbReference>
<gene>
    <name evidence="2" type="ORF">F0562_007105</name>
</gene>
<evidence type="ECO:0000313" key="2">
    <source>
        <dbReference type="EMBL" id="KAA8525250.1"/>
    </source>
</evidence>
<feature type="region of interest" description="Disordered" evidence="1">
    <location>
        <begin position="1"/>
        <end position="40"/>
    </location>
</feature>
<evidence type="ECO:0000256" key="1">
    <source>
        <dbReference type="SAM" id="MobiDB-lite"/>
    </source>
</evidence>
<feature type="region of interest" description="Disordered" evidence="1">
    <location>
        <begin position="188"/>
        <end position="225"/>
    </location>
</feature>
<protein>
    <recommendedName>
        <fullName evidence="4">GATA transcription factor</fullName>
    </recommendedName>
</protein>
<feature type="compositionally biased region" description="Low complexity" evidence="1">
    <location>
        <begin position="27"/>
        <end position="38"/>
    </location>
</feature>
<evidence type="ECO:0000313" key="3">
    <source>
        <dbReference type="Proteomes" id="UP000325577"/>
    </source>
</evidence>
<feature type="compositionally biased region" description="Basic and acidic residues" evidence="1">
    <location>
        <begin position="1"/>
        <end position="10"/>
    </location>
</feature>
<accession>A0A5J5A474</accession>